<dbReference type="EMBL" id="QWIO01002183">
    <property type="protein sequence ID" value="RMY60591.1"/>
    <property type="molecule type" value="Genomic_DNA"/>
</dbReference>
<dbReference type="PANTHER" id="PTHR28207">
    <property type="entry name" value="ATP SYNTHASE SUBUNIT H, MITOCHONDRIAL"/>
    <property type="match status" value="1"/>
</dbReference>
<dbReference type="AlphaFoldDB" id="A0A3M7D8F1"/>
<dbReference type="Proteomes" id="UP000269539">
    <property type="component" value="Unassembled WGS sequence"/>
</dbReference>
<protein>
    <recommendedName>
        <fullName evidence="4">ATP synthase subunit H, mitochondrial</fullName>
    </recommendedName>
</protein>
<accession>A0A3M7D8F1</accession>
<sequence length="169" mass="18733">AETKITCTGATASASLANLSFGAARRERDCTERRLSHASDIIIMLGQSMRASRQLLARAARQQHAVTMRRTLITPTAVRQADLVQDMYLKELRAYKPTPVKPTDAEGQVQKFTVPKAPQSPEEADLANDLKAYEDQVPEVEGQTTGSEAAPVEQDWFEEPEEDEDEAHH</sequence>
<name>A0A3M7D8F1_HORWE</name>
<dbReference type="Pfam" id="PF10775">
    <property type="entry name" value="ATP_sub_h"/>
    <property type="match status" value="1"/>
</dbReference>
<proteinExistence type="predicted"/>
<comment type="caution">
    <text evidence="2">The sequence shown here is derived from an EMBL/GenBank/DDBJ whole genome shotgun (WGS) entry which is preliminary data.</text>
</comment>
<evidence type="ECO:0000256" key="1">
    <source>
        <dbReference type="SAM" id="MobiDB-lite"/>
    </source>
</evidence>
<organism evidence="2 3">
    <name type="scientific">Hortaea werneckii</name>
    <name type="common">Black yeast</name>
    <name type="synonym">Cladosporium werneckii</name>
    <dbReference type="NCBI Taxonomy" id="91943"/>
    <lineage>
        <taxon>Eukaryota</taxon>
        <taxon>Fungi</taxon>
        <taxon>Dikarya</taxon>
        <taxon>Ascomycota</taxon>
        <taxon>Pezizomycotina</taxon>
        <taxon>Dothideomycetes</taxon>
        <taxon>Dothideomycetidae</taxon>
        <taxon>Mycosphaerellales</taxon>
        <taxon>Teratosphaeriaceae</taxon>
        <taxon>Hortaea</taxon>
    </lineage>
</organism>
<dbReference type="PANTHER" id="PTHR28207:SF1">
    <property type="entry name" value="ATP SYNTHASE SUBUNIT H, MITOCHONDRIAL"/>
    <property type="match status" value="1"/>
</dbReference>
<feature type="region of interest" description="Disordered" evidence="1">
    <location>
        <begin position="98"/>
        <end position="169"/>
    </location>
</feature>
<evidence type="ECO:0000313" key="2">
    <source>
        <dbReference type="EMBL" id="RMY60591.1"/>
    </source>
</evidence>
<dbReference type="GO" id="GO:0046933">
    <property type="term" value="F:proton-transporting ATP synthase activity, rotational mechanism"/>
    <property type="evidence" value="ECO:0007669"/>
    <property type="project" value="TreeGrafter"/>
</dbReference>
<gene>
    <name evidence="2" type="ORF">D0864_13065</name>
</gene>
<feature type="compositionally biased region" description="Acidic residues" evidence="1">
    <location>
        <begin position="155"/>
        <end position="169"/>
    </location>
</feature>
<feature type="non-terminal residue" evidence="2">
    <location>
        <position position="1"/>
    </location>
</feature>
<dbReference type="VEuPathDB" id="FungiDB:BTJ68_04863"/>
<dbReference type="InterPro" id="IPR019711">
    <property type="entry name" value="ATP_synth_F0_suH"/>
</dbReference>
<evidence type="ECO:0008006" key="4">
    <source>
        <dbReference type="Google" id="ProtNLM"/>
    </source>
</evidence>
<reference evidence="2 3" key="1">
    <citation type="journal article" date="2018" name="BMC Genomics">
        <title>Genomic evidence for intraspecific hybridization in a clonal and extremely halotolerant yeast.</title>
        <authorList>
            <person name="Gostincar C."/>
            <person name="Stajich J.E."/>
            <person name="Zupancic J."/>
            <person name="Zalar P."/>
            <person name="Gunde-Cimerman N."/>
        </authorList>
    </citation>
    <scope>NUCLEOTIDE SEQUENCE [LARGE SCALE GENOMIC DNA]</scope>
    <source>
        <strain evidence="2 3">EXF-10513</strain>
    </source>
</reference>
<evidence type="ECO:0000313" key="3">
    <source>
        <dbReference type="Proteomes" id="UP000269539"/>
    </source>
</evidence>